<evidence type="ECO:0000313" key="2">
    <source>
        <dbReference type="EMBL" id="EED16518.1"/>
    </source>
</evidence>
<dbReference type="RefSeq" id="XP_002483752.1">
    <property type="nucleotide sequence ID" value="XM_002483707.1"/>
</dbReference>
<dbReference type="HOGENOM" id="CLU_194745_0_0_1"/>
<evidence type="ECO:0000313" key="3">
    <source>
        <dbReference type="Proteomes" id="UP000001745"/>
    </source>
</evidence>
<protein>
    <submittedName>
        <fullName evidence="2">Uncharacterized protein</fullName>
    </submittedName>
</protein>
<dbReference type="EMBL" id="EQ962656">
    <property type="protein sequence ID" value="EED16518.1"/>
    <property type="molecule type" value="Genomic_DNA"/>
</dbReference>
<feature type="region of interest" description="Disordered" evidence="1">
    <location>
        <begin position="43"/>
        <end position="66"/>
    </location>
</feature>
<dbReference type="AlphaFoldDB" id="B8ME91"/>
<dbReference type="GeneID" id="8106371"/>
<organism evidence="2 3">
    <name type="scientific">Talaromyces stipitatus (strain ATCC 10500 / CBS 375.48 / QM 6759 / NRRL 1006)</name>
    <name type="common">Penicillium stipitatum</name>
    <dbReference type="NCBI Taxonomy" id="441959"/>
    <lineage>
        <taxon>Eukaryota</taxon>
        <taxon>Fungi</taxon>
        <taxon>Dikarya</taxon>
        <taxon>Ascomycota</taxon>
        <taxon>Pezizomycotina</taxon>
        <taxon>Eurotiomycetes</taxon>
        <taxon>Eurotiomycetidae</taxon>
        <taxon>Eurotiales</taxon>
        <taxon>Trichocomaceae</taxon>
        <taxon>Talaromyces</taxon>
        <taxon>Talaromyces sect. Talaromyces</taxon>
    </lineage>
</organism>
<dbReference type="VEuPathDB" id="FungiDB:TSTA_015980"/>
<name>B8ME91_TALSN</name>
<accession>B8ME91</accession>
<keyword evidence="3" id="KW-1185">Reference proteome</keyword>
<dbReference type="InParanoid" id="B8ME91"/>
<gene>
    <name evidence="2" type="ORF">TSTA_015980</name>
</gene>
<evidence type="ECO:0000256" key="1">
    <source>
        <dbReference type="SAM" id="MobiDB-lite"/>
    </source>
</evidence>
<proteinExistence type="predicted"/>
<dbReference type="Proteomes" id="UP000001745">
    <property type="component" value="Unassembled WGS sequence"/>
</dbReference>
<reference evidence="3" key="1">
    <citation type="journal article" date="2015" name="Genome Announc.">
        <title>Genome sequence of the AIDS-associated pathogen Penicillium marneffei (ATCC18224) and its near taxonomic relative Talaromyces stipitatus (ATCC10500).</title>
        <authorList>
            <person name="Nierman W.C."/>
            <person name="Fedorova-Abrams N.D."/>
            <person name="Andrianopoulos A."/>
        </authorList>
    </citation>
    <scope>NUCLEOTIDE SEQUENCE [LARGE SCALE GENOMIC DNA]</scope>
    <source>
        <strain evidence="3">ATCC 10500 / CBS 375.48 / QM 6759 / NRRL 1006</strain>
    </source>
</reference>
<sequence length="82" mass="9015">MPAQEYNNSESLRTSTVGCSEDLFLSVPPNVCSLAPLTAVTTTSTKEKRSQPWKTHWPPQKNIPDQKAYGFAKGETVAIYGN</sequence>